<feature type="region of interest" description="Disordered" evidence="7">
    <location>
        <begin position="122"/>
        <end position="182"/>
    </location>
</feature>
<feature type="region of interest" description="Disordered" evidence="7">
    <location>
        <begin position="195"/>
        <end position="244"/>
    </location>
</feature>
<dbReference type="PANTHER" id="PTHR31266:SF2">
    <property type="entry name" value="TRAF-INTERACTING PROTEIN WITH FHA DOMAIN-CONTAINING PROTEIN A"/>
    <property type="match status" value="1"/>
</dbReference>
<accession>Q7TP45</accession>
<evidence type="ECO:0000256" key="1">
    <source>
        <dbReference type="ARBA" id="ARBA00004496"/>
    </source>
</evidence>
<comment type="similarity">
    <text evidence="5">Belongs to the TIFA family.</text>
</comment>
<dbReference type="GO" id="GO:0005737">
    <property type="term" value="C:cytoplasm"/>
    <property type="evidence" value="ECO:0007669"/>
    <property type="project" value="UniProtKB-SubCell"/>
</dbReference>
<feature type="domain" description="FHA" evidence="8">
    <location>
        <begin position="288"/>
        <end position="344"/>
    </location>
</feature>
<feature type="compositionally biased region" description="Basic and acidic residues" evidence="7">
    <location>
        <begin position="198"/>
        <end position="215"/>
    </location>
</feature>
<dbReference type="InterPro" id="IPR008984">
    <property type="entry name" value="SMAD_FHA_dom_sf"/>
</dbReference>
<dbReference type="PANTHER" id="PTHR31266">
    <property type="entry name" value="TRAF-INTERACTING PROTEIN WITH FHA DOMAIN-CONTAINING PROTEIN A FAMILY MEMBER"/>
    <property type="match status" value="1"/>
</dbReference>
<reference evidence="9" key="1">
    <citation type="submission" date="2003-06" db="EMBL/GenBank/DDBJ databases">
        <title>Liver regeneration after PH.</title>
        <authorList>
            <person name="Xu C.S."/>
            <person name="Li W.Q."/>
            <person name="Li Y.C."/>
            <person name="Wang G.P."/>
            <person name="Chai L.Q."/>
            <person name="Yuan J.Y."/>
            <person name="Yang K.J."/>
            <person name="Yan H.M."/>
            <person name="Chang C.F."/>
            <person name="Zhao L.F."/>
            <person name="Ma H."/>
            <person name="Wang L."/>
            <person name="Wang S.F."/>
            <person name="Han H.P."/>
            <person name="Shi J.B."/>
            <person name="Rahman S."/>
            <person name="Wang Q.N."/>
            <person name="Zhang J.B."/>
        </authorList>
    </citation>
    <scope>NUCLEOTIDE SEQUENCE</scope>
</reference>
<dbReference type="SUPFAM" id="SSF49879">
    <property type="entry name" value="SMAD/FHA domain"/>
    <property type="match status" value="1"/>
</dbReference>
<evidence type="ECO:0000313" key="9">
    <source>
        <dbReference type="EMBL" id="AAP92605.1"/>
    </source>
</evidence>
<dbReference type="CDD" id="cd22714">
    <property type="entry name" value="FHA_TIFA"/>
    <property type="match status" value="1"/>
</dbReference>
<evidence type="ECO:0000256" key="5">
    <source>
        <dbReference type="ARBA" id="ARBA00038199"/>
    </source>
</evidence>
<keyword evidence="2" id="KW-0963">Cytoplasm</keyword>
<dbReference type="Pfam" id="PF00498">
    <property type="entry name" value="FHA"/>
    <property type="match status" value="1"/>
</dbReference>
<evidence type="ECO:0000256" key="3">
    <source>
        <dbReference type="ARBA" id="ARBA00022588"/>
    </source>
</evidence>
<comment type="subcellular location">
    <subcellularLocation>
        <location evidence="1">Cytoplasm</location>
    </subcellularLocation>
</comment>
<evidence type="ECO:0000256" key="4">
    <source>
        <dbReference type="ARBA" id="ARBA00022859"/>
    </source>
</evidence>
<keyword evidence="3" id="KW-0399">Innate immunity</keyword>
<dbReference type="EMBL" id="AY325204">
    <property type="protein sequence ID" value="AAP92605.1"/>
    <property type="molecule type" value="mRNA"/>
</dbReference>
<dbReference type="GO" id="GO:0043123">
    <property type="term" value="P:positive regulation of canonical NF-kappaB signal transduction"/>
    <property type="evidence" value="ECO:0007669"/>
    <property type="project" value="InterPro"/>
</dbReference>
<dbReference type="GO" id="GO:0045087">
    <property type="term" value="P:innate immune response"/>
    <property type="evidence" value="ECO:0007669"/>
    <property type="project" value="UniProtKB-KW"/>
</dbReference>
<dbReference type="InterPro" id="IPR000253">
    <property type="entry name" value="FHA_dom"/>
</dbReference>
<dbReference type="InterPro" id="IPR033621">
    <property type="entry name" value="TIFA"/>
</dbReference>
<sequence>MPDLYVGDGTLNPSSHAWVGGWVGANVKPLLGGYTYASLTVGSDTTFYRKLIIYLPPGRRRHLLLLPECIEKPPVVSEKLTADPQGCQQTTLNLSPGFATNCVTVKSATKALLISPYIPKAKDEEKQGRRKSPTRKTGKVCVVESPGPNQGHKQLLNNNKLESSMRGKGAMESPGTKSGVKSSCQGCKQLLAIADQKAQQEGRERPQGEETRPKSPDLAVATGRLSGRSKDDRPLRPGSVMSTFEDADTEETVTCLQMTIYHPGQLQSGIFKSIRFCSKEKFPSIEVVKFGRNSNMCQYTFQDKQVSRVQFALQPFKQFNSSVLSFEIKNMSKKTSLMVDNQELGYLNKMDLPYKCMLRFGEYQFLLQKEDGESVESFETQFILSPRPLLQENNWPTQSPIPEDGVYSSYFTHRSSPAEYG</sequence>
<name>Q7TP45_RAT</name>
<dbReference type="AlphaFoldDB" id="Q7TP45"/>
<protein>
    <recommendedName>
        <fullName evidence="6">TRAF-interacting protein with FHA domain-containing protein A</fullName>
    </recommendedName>
</protein>
<evidence type="ECO:0000256" key="6">
    <source>
        <dbReference type="ARBA" id="ARBA00040160"/>
    </source>
</evidence>
<evidence type="ECO:0000259" key="8">
    <source>
        <dbReference type="PROSITE" id="PS50006"/>
    </source>
</evidence>
<organism evidence="9">
    <name type="scientific">Rattus norvegicus</name>
    <name type="common">Rat</name>
    <dbReference type="NCBI Taxonomy" id="10116"/>
    <lineage>
        <taxon>Eukaryota</taxon>
        <taxon>Metazoa</taxon>
        <taxon>Chordata</taxon>
        <taxon>Craniata</taxon>
        <taxon>Vertebrata</taxon>
        <taxon>Euteleostomi</taxon>
        <taxon>Mammalia</taxon>
        <taxon>Eutheria</taxon>
        <taxon>Euarchontoglires</taxon>
        <taxon>Glires</taxon>
        <taxon>Rodentia</taxon>
        <taxon>Myomorpha</taxon>
        <taxon>Muroidea</taxon>
        <taxon>Muridae</taxon>
        <taxon>Murinae</taxon>
        <taxon>Rattus</taxon>
    </lineage>
</organism>
<keyword evidence="4" id="KW-0391">Immunity</keyword>
<feature type="compositionally biased region" description="Basic residues" evidence="7">
    <location>
        <begin position="128"/>
        <end position="138"/>
    </location>
</feature>
<feature type="compositionally biased region" description="Polar residues" evidence="7">
    <location>
        <begin position="147"/>
        <end position="162"/>
    </location>
</feature>
<evidence type="ECO:0000256" key="7">
    <source>
        <dbReference type="SAM" id="MobiDB-lite"/>
    </source>
</evidence>
<evidence type="ECO:0000256" key="2">
    <source>
        <dbReference type="ARBA" id="ARBA00022490"/>
    </source>
</evidence>
<proteinExistence type="evidence at transcript level"/>
<dbReference type="PROSITE" id="PS50006">
    <property type="entry name" value="FHA_DOMAIN"/>
    <property type="match status" value="1"/>
</dbReference>